<dbReference type="PANTHER" id="PTHR43790">
    <property type="entry name" value="CARBOHYDRATE TRANSPORT ATP-BINDING PROTEIN MG119-RELATED"/>
    <property type="match status" value="1"/>
</dbReference>
<evidence type="ECO:0000259" key="5">
    <source>
        <dbReference type="PROSITE" id="PS50893"/>
    </source>
</evidence>
<dbReference type="GO" id="GO:0005524">
    <property type="term" value="F:ATP binding"/>
    <property type="evidence" value="ECO:0007669"/>
    <property type="project" value="UniProtKB-KW"/>
</dbReference>
<dbReference type="InterPro" id="IPR003439">
    <property type="entry name" value="ABC_transporter-like_ATP-bd"/>
</dbReference>
<dbReference type="Pfam" id="PF00005">
    <property type="entry name" value="ABC_tran"/>
    <property type="match status" value="2"/>
</dbReference>
<dbReference type="Gene3D" id="3.40.50.300">
    <property type="entry name" value="P-loop containing nucleotide triphosphate hydrolases"/>
    <property type="match status" value="2"/>
</dbReference>
<evidence type="ECO:0000256" key="2">
    <source>
        <dbReference type="ARBA" id="ARBA00022737"/>
    </source>
</evidence>
<comment type="caution">
    <text evidence="6">The sequence shown here is derived from an EMBL/GenBank/DDBJ whole genome shotgun (WGS) entry which is preliminary data.</text>
</comment>
<dbReference type="InterPro" id="IPR027417">
    <property type="entry name" value="P-loop_NTPase"/>
</dbReference>
<dbReference type="InterPro" id="IPR050107">
    <property type="entry name" value="ABC_carbohydrate_import_ATPase"/>
</dbReference>
<keyword evidence="3" id="KW-0547">Nucleotide-binding</keyword>
<evidence type="ECO:0000313" key="6">
    <source>
        <dbReference type="EMBL" id="MFD1047568.1"/>
    </source>
</evidence>
<dbReference type="EMBL" id="JBHTIS010001139">
    <property type="protein sequence ID" value="MFD1047568.1"/>
    <property type="molecule type" value="Genomic_DNA"/>
</dbReference>
<dbReference type="PROSITE" id="PS50893">
    <property type="entry name" value="ABC_TRANSPORTER_2"/>
    <property type="match status" value="1"/>
</dbReference>
<evidence type="ECO:0000256" key="4">
    <source>
        <dbReference type="ARBA" id="ARBA00022840"/>
    </source>
</evidence>
<evidence type="ECO:0000256" key="3">
    <source>
        <dbReference type="ARBA" id="ARBA00022741"/>
    </source>
</evidence>
<sequence>MTTDALDTPAVVLEGITKRFPGVVANSDVRLVVRTGEVHAVCGENGAGKSTLMKILYGMQQPDEGTIAVNGAEVHFRSPSDAIKAGIGMVHQHFMLADNLSVLENVVLGAENLHGIGRGARARVTELAGQTGLKADLDGPLEYLGVADRQRVEIVKVLYRGARIVILDEPTAVLVPQEVEDLFATVRQMRDDGFTFIFISHKLDEVRAIADTVTVIRRGTTVGEADPKTISSRQLAEMMVGSELPSPETRESTVTDRPVLTVTDMRLEDAGRTILHDISLTVHAGEIVGVAGVEGNGQTELVETVMGMRKAAHGSILLGDRDITRLGTLHRREAGIG</sequence>
<keyword evidence="2" id="KW-0677">Repeat</keyword>
<gene>
    <name evidence="6" type="ORF">ACFQ1S_19500</name>
</gene>
<organism evidence="6 7">
    <name type="scientific">Kibdelosporangium lantanae</name>
    <dbReference type="NCBI Taxonomy" id="1497396"/>
    <lineage>
        <taxon>Bacteria</taxon>
        <taxon>Bacillati</taxon>
        <taxon>Actinomycetota</taxon>
        <taxon>Actinomycetes</taxon>
        <taxon>Pseudonocardiales</taxon>
        <taxon>Pseudonocardiaceae</taxon>
        <taxon>Kibdelosporangium</taxon>
    </lineage>
</organism>
<evidence type="ECO:0000256" key="1">
    <source>
        <dbReference type="ARBA" id="ARBA00022448"/>
    </source>
</evidence>
<reference evidence="7" key="1">
    <citation type="journal article" date="2019" name="Int. J. Syst. Evol. Microbiol.">
        <title>The Global Catalogue of Microorganisms (GCM) 10K type strain sequencing project: providing services to taxonomists for standard genome sequencing and annotation.</title>
        <authorList>
            <consortium name="The Broad Institute Genomics Platform"/>
            <consortium name="The Broad Institute Genome Sequencing Center for Infectious Disease"/>
            <person name="Wu L."/>
            <person name="Ma J."/>
        </authorList>
    </citation>
    <scope>NUCLEOTIDE SEQUENCE [LARGE SCALE GENOMIC DNA]</scope>
    <source>
        <strain evidence="7">JCM 31486</strain>
    </source>
</reference>
<keyword evidence="7" id="KW-1185">Reference proteome</keyword>
<feature type="non-terminal residue" evidence="6">
    <location>
        <position position="337"/>
    </location>
</feature>
<proteinExistence type="predicted"/>
<keyword evidence="4 6" id="KW-0067">ATP-binding</keyword>
<protein>
    <submittedName>
        <fullName evidence="6">ABC transporter ATP-binding protein</fullName>
    </submittedName>
</protein>
<accession>A0ABW3MAE1</accession>
<dbReference type="InterPro" id="IPR003593">
    <property type="entry name" value="AAA+_ATPase"/>
</dbReference>
<keyword evidence="1" id="KW-0813">Transport</keyword>
<name>A0ABW3MAE1_9PSEU</name>
<dbReference type="Proteomes" id="UP001597045">
    <property type="component" value="Unassembled WGS sequence"/>
</dbReference>
<dbReference type="PANTHER" id="PTHR43790:SF9">
    <property type="entry name" value="GALACTOFURANOSE TRANSPORTER ATP-BINDING PROTEIN YTFR"/>
    <property type="match status" value="1"/>
</dbReference>
<feature type="domain" description="ABC transporter" evidence="5">
    <location>
        <begin position="11"/>
        <end position="243"/>
    </location>
</feature>
<dbReference type="SMART" id="SM00382">
    <property type="entry name" value="AAA"/>
    <property type="match status" value="1"/>
</dbReference>
<evidence type="ECO:0000313" key="7">
    <source>
        <dbReference type="Proteomes" id="UP001597045"/>
    </source>
</evidence>
<dbReference type="CDD" id="cd03216">
    <property type="entry name" value="ABC_Carb_Monos_I"/>
    <property type="match status" value="1"/>
</dbReference>
<dbReference type="SUPFAM" id="SSF52540">
    <property type="entry name" value="P-loop containing nucleoside triphosphate hydrolases"/>
    <property type="match status" value="2"/>
</dbReference>